<evidence type="ECO:0000313" key="3">
    <source>
        <dbReference type="EMBL" id="PLX17033.1"/>
    </source>
</evidence>
<name>A0A2N5ZEF0_MUIH1</name>
<sequence>MKKYFLFSFLIIGLIICQASVSVFKAWDYWDGPGFLRFTLMFSDETNYEIIRMEDKRLFVVDIHGDFKRETDVVSIDKGNVESVRIGSYKPGITRLVIKLKYINEVKVYQANKKKNDQALIFVDVDDYYVAKIDKNKQKKQKPFTVVLDPGHGGMDPGAINTEFGFNEKDIALDVSKKVKWIFDNMKQNNIKLILTRDTDVFLPLRSRAKIAQNLEADIFMSVHADSSYRESAVGASFYYHSETSSSVEANWVAYKENKDYFIEESSEVSDVSVILKDLKGASSQKNSSILAGIVKDGFVENEIDIHGRGVFCASFTVLESSYCPSALIEIGFVSNPEESKRLTGNIYRYDLAKSIASAIIKYYEFSKEKTFENKNFPSVEVDEKLVNSCDAKLNFYCVNKDYLKPVHKQGGNKSENNN</sequence>
<dbReference type="GO" id="GO:0009253">
    <property type="term" value="P:peptidoglycan catabolic process"/>
    <property type="evidence" value="ECO:0007669"/>
    <property type="project" value="InterPro"/>
</dbReference>
<dbReference type="Gene3D" id="3.40.630.40">
    <property type="entry name" value="Zn-dependent exopeptidases"/>
    <property type="match status" value="1"/>
</dbReference>
<dbReference type="Pfam" id="PF01520">
    <property type="entry name" value="Amidase_3"/>
    <property type="match status" value="1"/>
</dbReference>
<dbReference type="CDD" id="cd02696">
    <property type="entry name" value="MurNAc-LAA"/>
    <property type="match status" value="1"/>
</dbReference>
<evidence type="ECO:0000256" key="1">
    <source>
        <dbReference type="ARBA" id="ARBA00022801"/>
    </source>
</evidence>
<dbReference type="Gene3D" id="2.60.40.3500">
    <property type="match status" value="1"/>
</dbReference>
<dbReference type="InterPro" id="IPR021731">
    <property type="entry name" value="AMIN_dom"/>
</dbReference>
<dbReference type="PANTHER" id="PTHR30404:SF0">
    <property type="entry name" value="N-ACETYLMURAMOYL-L-ALANINE AMIDASE AMIC"/>
    <property type="match status" value="1"/>
</dbReference>
<reference evidence="3 4" key="1">
    <citation type="submission" date="2017-11" db="EMBL/GenBank/DDBJ databases">
        <title>Genome-resolved metagenomics identifies genetic mobility, metabolic interactions, and unexpected diversity in perchlorate-reducing communities.</title>
        <authorList>
            <person name="Barnum T.P."/>
            <person name="Figueroa I.A."/>
            <person name="Carlstrom C.I."/>
            <person name="Lucas L.N."/>
            <person name="Engelbrektson A.L."/>
            <person name="Coates J.D."/>
        </authorList>
    </citation>
    <scope>NUCLEOTIDE SEQUENCE [LARGE SCALE GENOMIC DNA]</scope>
    <source>
        <strain evidence="3">BM706</strain>
    </source>
</reference>
<keyword evidence="1" id="KW-0378">Hydrolase</keyword>
<dbReference type="Pfam" id="PF11741">
    <property type="entry name" value="AMIN"/>
    <property type="match status" value="1"/>
</dbReference>
<dbReference type="SUPFAM" id="SSF53187">
    <property type="entry name" value="Zn-dependent exopeptidases"/>
    <property type="match status" value="1"/>
</dbReference>
<comment type="caution">
    <text evidence="3">The sequence shown here is derived from an EMBL/GenBank/DDBJ whole genome shotgun (WGS) entry which is preliminary data.</text>
</comment>
<proteinExistence type="predicted"/>
<evidence type="ECO:0000313" key="4">
    <source>
        <dbReference type="Proteomes" id="UP000234857"/>
    </source>
</evidence>
<dbReference type="GO" id="GO:0008745">
    <property type="term" value="F:N-acetylmuramoyl-L-alanine amidase activity"/>
    <property type="evidence" value="ECO:0007669"/>
    <property type="project" value="InterPro"/>
</dbReference>
<feature type="domain" description="MurNAc-LAA" evidence="2">
    <location>
        <begin position="209"/>
        <end position="361"/>
    </location>
</feature>
<dbReference type="EMBL" id="PKTG01000097">
    <property type="protein sequence ID" value="PLX17033.1"/>
    <property type="molecule type" value="Genomic_DNA"/>
</dbReference>
<evidence type="ECO:0000259" key="2">
    <source>
        <dbReference type="SMART" id="SM00646"/>
    </source>
</evidence>
<gene>
    <name evidence="3" type="ORF">C0601_08630</name>
</gene>
<dbReference type="InterPro" id="IPR050695">
    <property type="entry name" value="N-acetylmuramoyl_amidase_3"/>
</dbReference>
<organism evidence="3 4">
    <name type="scientific">Muiribacterium halophilum</name>
    <dbReference type="NCBI Taxonomy" id="2053465"/>
    <lineage>
        <taxon>Bacteria</taxon>
        <taxon>Candidatus Muiribacteriota</taxon>
        <taxon>Candidatus Muiribacteriia</taxon>
        <taxon>Candidatus Muiribacteriales</taxon>
        <taxon>Candidatus Muiribacteriaceae</taxon>
        <taxon>Candidatus Muiribacterium</taxon>
    </lineage>
</organism>
<dbReference type="SMART" id="SM00646">
    <property type="entry name" value="Ami_3"/>
    <property type="match status" value="1"/>
</dbReference>
<dbReference type="AlphaFoldDB" id="A0A2N5ZEF0"/>
<accession>A0A2N5ZEF0</accession>
<protein>
    <recommendedName>
        <fullName evidence="2">MurNAc-LAA domain-containing protein</fullName>
    </recommendedName>
</protein>
<dbReference type="PANTHER" id="PTHR30404">
    <property type="entry name" value="N-ACETYLMURAMOYL-L-ALANINE AMIDASE"/>
    <property type="match status" value="1"/>
</dbReference>
<dbReference type="GO" id="GO:0030288">
    <property type="term" value="C:outer membrane-bounded periplasmic space"/>
    <property type="evidence" value="ECO:0007669"/>
    <property type="project" value="TreeGrafter"/>
</dbReference>
<dbReference type="InterPro" id="IPR002508">
    <property type="entry name" value="MurNAc-LAA_cat"/>
</dbReference>
<dbReference type="Proteomes" id="UP000234857">
    <property type="component" value="Unassembled WGS sequence"/>
</dbReference>
<dbReference type="FunFam" id="3.40.630.40:FF:000005">
    <property type="entry name" value="N-acetylmuramoyl-L-alanine amidase (AmiA)"/>
    <property type="match status" value="1"/>
</dbReference>